<name>A0A2N5DXE0_9GAMM</name>
<gene>
    <name evidence="7" type="ORF">CYR55_19330</name>
</gene>
<dbReference type="PANTHER" id="PTHR43280:SF10">
    <property type="entry name" value="REGULATORY PROTEIN POCR"/>
    <property type="match status" value="1"/>
</dbReference>
<evidence type="ECO:0000256" key="1">
    <source>
        <dbReference type="ARBA" id="ARBA00023015"/>
    </source>
</evidence>
<accession>A0A2N5DXE0</accession>
<keyword evidence="8" id="KW-1185">Reference proteome</keyword>
<keyword evidence="3" id="KW-0010">Activator</keyword>
<dbReference type="PRINTS" id="PR00032">
    <property type="entry name" value="HTHARAC"/>
</dbReference>
<dbReference type="InterPro" id="IPR020449">
    <property type="entry name" value="Tscrpt_reg_AraC-type_HTH"/>
</dbReference>
<keyword evidence="2" id="KW-0238">DNA-binding</keyword>
<dbReference type="OrthoDB" id="9809338at2"/>
<evidence type="ECO:0000313" key="7">
    <source>
        <dbReference type="EMBL" id="PLR32056.1"/>
    </source>
</evidence>
<evidence type="ECO:0000256" key="4">
    <source>
        <dbReference type="ARBA" id="ARBA00023163"/>
    </source>
</evidence>
<dbReference type="InterPro" id="IPR018060">
    <property type="entry name" value="HTH_AraC"/>
</dbReference>
<sequence>MLNLTFTLPVRVQNAGRFISRGIGTHPTRRLDSFELIYVERGQLALREEARDFYIPAGETLLLWPERQHSGIGPFPPDLIFYWLHFEVFPAETIPVNSQLFLVPQQVKIQQRDEVAALFRLFLSEQARDNTAALPLILLLLLQQVAAAAVHPPDASAGSAALAWQARQIIKTQFHRPLTASILAQQLHCNPDYLGRVFRATFHHTLTDAIHQQRIRCAEALLREEQHQIAAVARRAGFDDPGYFRRVFRKLKGMSPLAYRRLYCKEHINSD</sequence>
<dbReference type="Pfam" id="PF02311">
    <property type="entry name" value="AraC_binding"/>
    <property type="match status" value="1"/>
</dbReference>
<dbReference type="PROSITE" id="PS00041">
    <property type="entry name" value="HTH_ARAC_FAMILY_1"/>
    <property type="match status" value="1"/>
</dbReference>
<dbReference type="PROSITE" id="PS01124">
    <property type="entry name" value="HTH_ARAC_FAMILY_2"/>
    <property type="match status" value="1"/>
</dbReference>
<keyword evidence="1" id="KW-0805">Transcription regulation</keyword>
<organism evidence="7 8">
    <name type="scientific">Chimaeribacter californicus</name>
    <dbReference type="NCBI Taxonomy" id="2060067"/>
    <lineage>
        <taxon>Bacteria</taxon>
        <taxon>Pseudomonadati</taxon>
        <taxon>Pseudomonadota</taxon>
        <taxon>Gammaproteobacteria</taxon>
        <taxon>Enterobacterales</taxon>
        <taxon>Yersiniaceae</taxon>
        <taxon>Chimaeribacter</taxon>
    </lineage>
</organism>
<dbReference type="Pfam" id="PF12833">
    <property type="entry name" value="HTH_18"/>
    <property type="match status" value="1"/>
</dbReference>
<dbReference type="Gene3D" id="1.10.10.60">
    <property type="entry name" value="Homeodomain-like"/>
    <property type="match status" value="2"/>
</dbReference>
<dbReference type="Proteomes" id="UP000234240">
    <property type="component" value="Unassembled WGS sequence"/>
</dbReference>
<reference evidence="7 8" key="1">
    <citation type="submission" date="2017-12" db="EMBL/GenBank/DDBJ databases">
        <title>Characterization of six clinical isolates of Enterochimera gen. nov., a novel genus of the Yersiniaciae family and the three species Enterochimera arupensis sp. nov., Enterochimera coloradensis sp. nov, and Enterochimera californica sp. nov.</title>
        <authorList>
            <person name="Rossi A."/>
            <person name="Fisher M."/>
        </authorList>
    </citation>
    <scope>NUCLEOTIDE SEQUENCE [LARGE SCALE GENOMIC DNA]</scope>
    <source>
        <strain evidence="8">2015-Iso6</strain>
    </source>
</reference>
<dbReference type="InterPro" id="IPR009057">
    <property type="entry name" value="Homeodomain-like_sf"/>
</dbReference>
<dbReference type="InterPro" id="IPR037923">
    <property type="entry name" value="HTH-like"/>
</dbReference>
<evidence type="ECO:0000256" key="3">
    <source>
        <dbReference type="ARBA" id="ARBA00023159"/>
    </source>
</evidence>
<dbReference type="PANTHER" id="PTHR43280">
    <property type="entry name" value="ARAC-FAMILY TRANSCRIPTIONAL REGULATOR"/>
    <property type="match status" value="1"/>
</dbReference>
<dbReference type="RefSeq" id="WP_101817986.1">
    <property type="nucleotide sequence ID" value="NZ_PJZF01000022.1"/>
</dbReference>
<dbReference type="SUPFAM" id="SSF51215">
    <property type="entry name" value="Regulatory protein AraC"/>
    <property type="match status" value="1"/>
</dbReference>
<evidence type="ECO:0000259" key="6">
    <source>
        <dbReference type="PROSITE" id="PS01124"/>
    </source>
</evidence>
<evidence type="ECO:0000313" key="8">
    <source>
        <dbReference type="Proteomes" id="UP000234240"/>
    </source>
</evidence>
<proteinExistence type="predicted"/>
<dbReference type="EMBL" id="PJZF01000022">
    <property type="protein sequence ID" value="PLR32056.1"/>
    <property type="molecule type" value="Genomic_DNA"/>
</dbReference>
<evidence type="ECO:0000256" key="5">
    <source>
        <dbReference type="ARBA" id="ARBA00044978"/>
    </source>
</evidence>
<dbReference type="InterPro" id="IPR018062">
    <property type="entry name" value="HTH_AraC-typ_CS"/>
</dbReference>
<keyword evidence="4" id="KW-0804">Transcription</keyword>
<comment type="caution">
    <text evidence="7">The sequence shown here is derived from an EMBL/GenBank/DDBJ whole genome shotgun (WGS) entry which is preliminary data.</text>
</comment>
<dbReference type="SUPFAM" id="SSF46689">
    <property type="entry name" value="Homeodomain-like"/>
    <property type="match status" value="1"/>
</dbReference>
<dbReference type="AlphaFoldDB" id="A0A2N5DXE0"/>
<dbReference type="InterPro" id="IPR003313">
    <property type="entry name" value="AraC-bd"/>
</dbReference>
<dbReference type="SMART" id="SM00342">
    <property type="entry name" value="HTH_ARAC"/>
    <property type="match status" value="1"/>
</dbReference>
<feature type="domain" description="HTH araC/xylS-type" evidence="6">
    <location>
        <begin position="164"/>
        <end position="262"/>
    </location>
</feature>
<protein>
    <recommendedName>
        <fullName evidence="5">Arabinose operon regulatory protein</fullName>
    </recommendedName>
</protein>
<dbReference type="GO" id="GO:0003700">
    <property type="term" value="F:DNA-binding transcription factor activity"/>
    <property type="evidence" value="ECO:0007669"/>
    <property type="project" value="InterPro"/>
</dbReference>
<dbReference type="GO" id="GO:0043565">
    <property type="term" value="F:sequence-specific DNA binding"/>
    <property type="evidence" value="ECO:0007669"/>
    <property type="project" value="InterPro"/>
</dbReference>
<evidence type="ECO:0000256" key="2">
    <source>
        <dbReference type="ARBA" id="ARBA00023125"/>
    </source>
</evidence>